<dbReference type="AlphaFoldDB" id="W0HSC9"/>
<dbReference type="PIRSF" id="PIRSF037215">
    <property type="entry name" value="Peptidase_M20B"/>
    <property type="match status" value="1"/>
</dbReference>
<dbReference type="SUPFAM" id="SSF53187">
    <property type="entry name" value="Zn-dependent exopeptidases"/>
    <property type="match status" value="1"/>
</dbReference>
<keyword evidence="6" id="KW-0482">Metalloprotease</keyword>
<dbReference type="InterPro" id="IPR036264">
    <property type="entry name" value="Bact_exopeptidase_dim_dom"/>
</dbReference>
<comment type="cofactor">
    <cofactor evidence="9">
        <name>Zn(2+)</name>
        <dbReference type="ChEBI" id="CHEBI:29105"/>
    </cofactor>
    <text evidence="9">Binds 2 Zn(2+) ions per subunit.</text>
</comment>
<name>W0HSC9_9GAMM</name>
<dbReference type="EC" id="3.4.11.4" evidence="7"/>
<dbReference type="SUPFAM" id="SSF55031">
    <property type="entry name" value="Bacterial exopeptidase dimerisation domain"/>
    <property type="match status" value="1"/>
</dbReference>
<dbReference type="RefSeq" id="WP_025421832.1">
    <property type="nucleotide sequence ID" value="NZ_CP006569.1"/>
</dbReference>
<dbReference type="InterPro" id="IPR010161">
    <property type="entry name" value="Peptidase_M20B"/>
</dbReference>
<evidence type="ECO:0000313" key="12">
    <source>
        <dbReference type="Proteomes" id="UP000019028"/>
    </source>
</evidence>
<dbReference type="NCBIfam" id="TIGR01882">
    <property type="entry name" value="peptidase-T"/>
    <property type="match status" value="1"/>
</dbReference>
<feature type="domain" description="Peptidase M20 dimerisation" evidence="10">
    <location>
        <begin position="209"/>
        <end position="309"/>
    </location>
</feature>
<dbReference type="NCBIfam" id="NF003976">
    <property type="entry name" value="PRK05469.1"/>
    <property type="match status" value="1"/>
</dbReference>
<accession>W0HSC9</accession>
<feature type="binding site" evidence="9">
    <location>
        <position position="382"/>
    </location>
    <ligand>
        <name>Zn(2+)</name>
        <dbReference type="ChEBI" id="CHEBI:29105"/>
        <label>2</label>
    </ligand>
</feature>
<keyword evidence="12" id="KW-1185">Reference proteome</keyword>
<dbReference type="EMBL" id="CP006569">
    <property type="protein sequence ID" value="AHF76694.1"/>
    <property type="molecule type" value="Genomic_DNA"/>
</dbReference>
<dbReference type="Gene3D" id="3.30.70.360">
    <property type="match status" value="1"/>
</dbReference>
<dbReference type="Pfam" id="PF07687">
    <property type="entry name" value="M20_dimer"/>
    <property type="match status" value="1"/>
</dbReference>
<feature type="binding site" evidence="9">
    <location>
        <position position="144"/>
    </location>
    <ligand>
        <name>Zn(2+)</name>
        <dbReference type="ChEBI" id="CHEBI:29105"/>
        <label>1</label>
    </ligand>
</feature>
<dbReference type="PANTHER" id="PTHR42994">
    <property type="entry name" value="PEPTIDASE T"/>
    <property type="match status" value="1"/>
</dbReference>
<keyword evidence="3 9" id="KW-0479">Metal-binding</keyword>
<sequence length="411" mass="44402">MSDAIESQLIQRFFRYLAVTSQSDATSSRLPSTPGQQQLADMLAQELFALGLDDILVDQQATVTAVKRGNCPGAPRIGFIAHLDTVDVGLSPDIHPQRLHFAGEDLCLNPRQDIWMRVAQHPEILPYAGQDILFSDGTSVLGADNKAAISVIMTLLATLTPTTLHGDIVIAFVPDEEIGLRGAKALDLARFAVDFAYTIDCCEQGEVVYENFNAAAATVVFTGVTAHPMAAKGVMVNPILMAHDFIGCFDRAQTPETTALREGYFWVNAMSANAHQATLTVAVRDFDRQAFNDRKQQVHAAAAEIGRRYPSGDIAITMSDIYSNISNALGEDRRAIDLLLNALDTLAIAPKIIPMRGGTDGAALSAKGLFTPNYFTGAHNFHSRFEFLPVSAFVNSYALTRQICLLAAAAG</sequence>
<feature type="active site" evidence="8">
    <location>
        <position position="84"/>
    </location>
</feature>
<dbReference type="GO" id="GO:0008237">
    <property type="term" value="F:metallopeptidase activity"/>
    <property type="evidence" value="ECO:0007669"/>
    <property type="project" value="UniProtKB-KW"/>
</dbReference>
<evidence type="ECO:0000256" key="2">
    <source>
        <dbReference type="ARBA" id="ARBA00022670"/>
    </source>
</evidence>
<evidence type="ECO:0000256" key="7">
    <source>
        <dbReference type="NCBIfam" id="TIGR01882"/>
    </source>
</evidence>
<evidence type="ECO:0000256" key="9">
    <source>
        <dbReference type="PIRSR" id="PIRSR037215-2"/>
    </source>
</evidence>
<dbReference type="InterPro" id="IPR001261">
    <property type="entry name" value="ArgE/DapE_CS"/>
</dbReference>
<evidence type="ECO:0000313" key="11">
    <source>
        <dbReference type="EMBL" id="AHF76694.1"/>
    </source>
</evidence>
<dbReference type="Gene3D" id="3.40.630.10">
    <property type="entry name" value="Zn peptidases"/>
    <property type="match status" value="1"/>
</dbReference>
<dbReference type="GO" id="GO:0045148">
    <property type="term" value="F:tripeptide aminopeptidase activity"/>
    <property type="evidence" value="ECO:0007669"/>
    <property type="project" value="UniProtKB-UniRule"/>
</dbReference>
<gene>
    <name evidence="11" type="ORF">Sant_1639</name>
</gene>
<dbReference type="Proteomes" id="UP000019028">
    <property type="component" value="Chromosome"/>
</dbReference>
<dbReference type="GO" id="GO:0008270">
    <property type="term" value="F:zinc ion binding"/>
    <property type="evidence" value="ECO:0007669"/>
    <property type="project" value="InterPro"/>
</dbReference>
<proteinExistence type="inferred from homology"/>
<evidence type="ECO:0000256" key="5">
    <source>
        <dbReference type="ARBA" id="ARBA00022833"/>
    </source>
</evidence>
<protein>
    <recommendedName>
        <fullName evidence="7">Peptidase T</fullName>
        <ecNumber evidence="7">3.4.11.4</ecNumber>
    </recommendedName>
</protein>
<comment type="similarity">
    <text evidence="1">Belongs to the peptidase M20B family.</text>
</comment>
<keyword evidence="2" id="KW-0645">Protease</keyword>
<dbReference type="OrthoDB" id="9804934at2"/>
<organism evidence="11 12">
    <name type="scientific">Sodalis praecaptivus</name>
    <dbReference type="NCBI Taxonomy" id="1239307"/>
    <lineage>
        <taxon>Bacteria</taxon>
        <taxon>Pseudomonadati</taxon>
        <taxon>Pseudomonadota</taxon>
        <taxon>Gammaproteobacteria</taxon>
        <taxon>Enterobacterales</taxon>
        <taxon>Bruguierivoracaceae</taxon>
        <taxon>Sodalis</taxon>
    </lineage>
</organism>
<evidence type="ECO:0000256" key="8">
    <source>
        <dbReference type="PIRSR" id="PIRSR037215-1"/>
    </source>
</evidence>
<dbReference type="NCBIfam" id="NF009920">
    <property type="entry name" value="PRK13381.1"/>
    <property type="match status" value="1"/>
</dbReference>
<evidence type="ECO:0000256" key="4">
    <source>
        <dbReference type="ARBA" id="ARBA00022801"/>
    </source>
</evidence>
<feature type="binding site" evidence="9">
    <location>
        <position position="200"/>
    </location>
    <ligand>
        <name>Zn(2+)</name>
        <dbReference type="ChEBI" id="CHEBI:29105"/>
        <label>1</label>
    </ligand>
</feature>
<feature type="binding site" evidence="9">
    <location>
        <position position="144"/>
    </location>
    <ligand>
        <name>Zn(2+)</name>
        <dbReference type="ChEBI" id="CHEBI:29105"/>
        <label>2</label>
    </ligand>
</feature>
<dbReference type="Pfam" id="PF01546">
    <property type="entry name" value="Peptidase_M20"/>
    <property type="match status" value="1"/>
</dbReference>
<dbReference type="PATRIC" id="fig|1239307.3.peg.1784"/>
<dbReference type="HOGENOM" id="CLU_053676_0_0_6"/>
<dbReference type="PROSITE" id="PS00759">
    <property type="entry name" value="ARGE_DAPE_CPG2_2"/>
    <property type="match status" value="1"/>
</dbReference>
<dbReference type="PROSITE" id="PS00758">
    <property type="entry name" value="ARGE_DAPE_CPG2_1"/>
    <property type="match status" value="1"/>
</dbReference>
<keyword evidence="4" id="KW-0378">Hydrolase</keyword>
<dbReference type="KEGG" id="sod:Sant_1639"/>
<keyword evidence="5 9" id="KW-0862">Zinc</keyword>
<feature type="binding site" evidence="9">
    <location>
        <position position="177"/>
    </location>
    <ligand>
        <name>Zn(2+)</name>
        <dbReference type="ChEBI" id="CHEBI:29105"/>
        <label>2</label>
    </ligand>
</feature>
<evidence type="ECO:0000256" key="3">
    <source>
        <dbReference type="ARBA" id="ARBA00022723"/>
    </source>
</evidence>
<feature type="active site" description="Proton acceptor" evidence="8">
    <location>
        <position position="176"/>
    </location>
</feature>
<dbReference type="GO" id="GO:0006518">
    <property type="term" value="P:peptide metabolic process"/>
    <property type="evidence" value="ECO:0007669"/>
    <property type="project" value="InterPro"/>
</dbReference>
<feature type="binding site" evidence="9">
    <location>
        <position position="82"/>
    </location>
    <ligand>
        <name>Zn(2+)</name>
        <dbReference type="ChEBI" id="CHEBI:29105"/>
        <label>1</label>
    </ligand>
</feature>
<evidence type="ECO:0000256" key="6">
    <source>
        <dbReference type="ARBA" id="ARBA00023049"/>
    </source>
</evidence>
<evidence type="ECO:0000256" key="1">
    <source>
        <dbReference type="ARBA" id="ARBA00009692"/>
    </source>
</evidence>
<dbReference type="InterPro" id="IPR002933">
    <property type="entry name" value="Peptidase_M20"/>
</dbReference>
<reference evidence="11 12" key="1">
    <citation type="journal article" date="2014" name="Genome Biol. Evol.">
        <title>Genome degeneration and adaptation in a nascent stage of symbiosis.</title>
        <authorList>
            <person name="Oakeson K.F."/>
            <person name="Gil R."/>
            <person name="Clayton A.L."/>
            <person name="Dunn D.M."/>
            <person name="von Niederhausern A.C."/>
            <person name="Hamil C."/>
            <person name="Aoyagi A."/>
            <person name="Duval B."/>
            <person name="Baca A."/>
            <person name="Silva F.J."/>
            <person name="Vallier A."/>
            <person name="Jackson D.G."/>
            <person name="Latorre A."/>
            <person name="Weiss R.B."/>
            <person name="Heddi A."/>
            <person name="Moya A."/>
            <person name="Dale C."/>
        </authorList>
    </citation>
    <scope>NUCLEOTIDE SEQUENCE [LARGE SCALE GENOMIC DNA]</scope>
    <source>
        <strain evidence="11 12">HS1</strain>
    </source>
</reference>
<dbReference type="GO" id="GO:0006508">
    <property type="term" value="P:proteolysis"/>
    <property type="evidence" value="ECO:0007669"/>
    <property type="project" value="UniProtKB-UniRule"/>
</dbReference>
<dbReference type="PANTHER" id="PTHR42994:SF1">
    <property type="entry name" value="PEPTIDASE T"/>
    <property type="match status" value="1"/>
</dbReference>
<dbReference type="InterPro" id="IPR011650">
    <property type="entry name" value="Peptidase_M20_dimer"/>
</dbReference>
<evidence type="ECO:0000259" key="10">
    <source>
        <dbReference type="Pfam" id="PF07687"/>
    </source>
</evidence>